<name>A0AAD6GKG8_9EURO</name>
<dbReference type="AlphaFoldDB" id="A0AAD6GKG8"/>
<gene>
    <name evidence="2" type="ORF">N7494_002468</name>
</gene>
<keyword evidence="3" id="KW-1185">Reference proteome</keyword>
<reference evidence="2 3" key="1">
    <citation type="journal article" date="2023" name="IMA Fungus">
        <title>Comparative genomic study of the Penicillium genus elucidates a diverse pangenome and 15 lateral gene transfer events.</title>
        <authorList>
            <person name="Petersen C."/>
            <person name="Sorensen T."/>
            <person name="Nielsen M.R."/>
            <person name="Sondergaard T.E."/>
            <person name="Sorensen J.L."/>
            <person name="Fitzpatrick D.A."/>
            <person name="Frisvad J.C."/>
            <person name="Nielsen K.L."/>
        </authorList>
    </citation>
    <scope>NUCLEOTIDE SEQUENCE [LARGE SCALE GENOMIC DNA]</scope>
    <source>
        <strain evidence="2 3">IBT 35679</strain>
    </source>
</reference>
<sequence length="269" mass="29604">MACASSDSRVPKPWGGDKSGPLPSWSEGNSGDKKSRWLSSYVAVQVDVPVALLASYTSEASKGGSTMNENDSRSADGMARNLIDAFLDARSHGPDGWLIDRKMPPRNYMPGSHLFGESTGLSAFMFDSWSSRSKSAIQPSVLPSSAPVPTTFFPSNEALLAPKDLSLPESAGTVIYWKFRLGAVNTFNRAASYGWPWRVMDGGWQEFVVEKISEETARVTYLAMECSDLHPGGQTPRDFKRMPWLAYEAHVLYAQSLLLRTVRQLKKAN</sequence>
<proteinExistence type="predicted"/>
<dbReference type="Proteomes" id="UP001220324">
    <property type="component" value="Unassembled WGS sequence"/>
</dbReference>
<dbReference type="EMBL" id="JAQIZZ010000002">
    <property type="protein sequence ID" value="KAJ5553090.1"/>
    <property type="molecule type" value="Genomic_DNA"/>
</dbReference>
<evidence type="ECO:0000313" key="3">
    <source>
        <dbReference type="Proteomes" id="UP001220324"/>
    </source>
</evidence>
<evidence type="ECO:0000256" key="1">
    <source>
        <dbReference type="SAM" id="MobiDB-lite"/>
    </source>
</evidence>
<protein>
    <submittedName>
        <fullName evidence="2">Uncharacterized protein</fullName>
    </submittedName>
</protein>
<evidence type="ECO:0000313" key="2">
    <source>
        <dbReference type="EMBL" id="KAJ5553090.1"/>
    </source>
</evidence>
<feature type="region of interest" description="Disordered" evidence="1">
    <location>
        <begin position="1"/>
        <end position="33"/>
    </location>
</feature>
<comment type="caution">
    <text evidence="2">The sequence shown here is derived from an EMBL/GenBank/DDBJ whole genome shotgun (WGS) entry which is preliminary data.</text>
</comment>
<organism evidence="2 3">
    <name type="scientific">Penicillium frequentans</name>
    <dbReference type="NCBI Taxonomy" id="3151616"/>
    <lineage>
        <taxon>Eukaryota</taxon>
        <taxon>Fungi</taxon>
        <taxon>Dikarya</taxon>
        <taxon>Ascomycota</taxon>
        <taxon>Pezizomycotina</taxon>
        <taxon>Eurotiomycetes</taxon>
        <taxon>Eurotiomycetidae</taxon>
        <taxon>Eurotiales</taxon>
        <taxon>Aspergillaceae</taxon>
        <taxon>Penicillium</taxon>
    </lineage>
</organism>
<accession>A0AAD6GKG8</accession>